<sequence length="450" mass="50379">MRLYSLIICVLTISYIATAFNPLLRNEKVEKMLEKKFPRAKRDILDYLNVMDFEWVQRLLEKFLGDLYVDITEGEKSTNSFAPPEEVDSGNSYSIADLVPAIELVTTTEKPTTTTTTQTTTTKTTPIYNTPSPKPKTAGTKAGKSKTSKTTTEAPFLGTTTTRLIPTTIQSERQTPYKIIAPNPTRNTVSFFKTATSIPEELTSLGSTPSELTDFCAVKCGIPTDCGTSEKLVKYARIQNSVPEEVLKVLAKETQIIEKQMLPLTHKAADAEVVQFTMNLLRAYRPTRSLVIGVFTGYALMGIALVSDPRGIVVGLEDPELVDYWDAVGKKTAHQLSLTSRIQVRAMDTTDRELQKLVQYEPTAFDFILLDDFKYSNYLTHYEMAINLLRTDGVLIVASAFTDDVINQRPNEMTEDTKTVHSMNYRIKNDARVSATLLPMSQGTWFIVKK</sequence>
<name>A0AC35U5F7_9BILA</name>
<dbReference type="WBParaSite" id="RSKR_0000744400.1">
    <property type="protein sequence ID" value="RSKR_0000744400.1"/>
    <property type="gene ID" value="RSKR_0000744400"/>
</dbReference>
<organism evidence="1 2">
    <name type="scientific">Rhabditophanes sp. KR3021</name>
    <dbReference type="NCBI Taxonomy" id="114890"/>
    <lineage>
        <taxon>Eukaryota</taxon>
        <taxon>Metazoa</taxon>
        <taxon>Ecdysozoa</taxon>
        <taxon>Nematoda</taxon>
        <taxon>Chromadorea</taxon>
        <taxon>Rhabditida</taxon>
        <taxon>Tylenchina</taxon>
        <taxon>Panagrolaimomorpha</taxon>
        <taxon>Strongyloidoidea</taxon>
        <taxon>Alloionematidae</taxon>
        <taxon>Rhabditophanes</taxon>
    </lineage>
</organism>
<proteinExistence type="predicted"/>
<accession>A0AC35U5F7</accession>
<dbReference type="Proteomes" id="UP000095286">
    <property type="component" value="Unplaced"/>
</dbReference>
<protein>
    <submittedName>
        <fullName evidence="2">Catechol O-methyltransferase</fullName>
    </submittedName>
</protein>
<evidence type="ECO:0000313" key="2">
    <source>
        <dbReference type="WBParaSite" id="RSKR_0000744400.1"/>
    </source>
</evidence>
<evidence type="ECO:0000313" key="1">
    <source>
        <dbReference type="Proteomes" id="UP000095286"/>
    </source>
</evidence>
<reference evidence="2" key="1">
    <citation type="submission" date="2016-11" db="UniProtKB">
        <authorList>
            <consortium name="WormBaseParasite"/>
        </authorList>
    </citation>
    <scope>IDENTIFICATION</scope>
    <source>
        <strain evidence="2">KR3021</strain>
    </source>
</reference>